<dbReference type="SUPFAM" id="SSF53098">
    <property type="entry name" value="Ribonuclease H-like"/>
    <property type="match status" value="1"/>
</dbReference>
<organism evidence="7 8">
    <name type="scientific">Meloidogyne hapla</name>
    <name type="common">Root-knot nematode worm</name>
    <dbReference type="NCBI Taxonomy" id="6305"/>
    <lineage>
        <taxon>Eukaryota</taxon>
        <taxon>Metazoa</taxon>
        <taxon>Ecdysozoa</taxon>
        <taxon>Nematoda</taxon>
        <taxon>Chromadorea</taxon>
        <taxon>Rhabditida</taxon>
        <taxon>Tylenchina</taxon>
        <taxon>Tylenchomorpha</taxon>
        <taxon>Tylenchoidea</taxon>
        <taxon>Meloidogynidae</taxon>
        <taxon>Meloidogyninae</taxon>
        <taxon>Meloidogyne</taxon>
    </lineage>
</organism>
<evidence type="ECO:0000256" key="6">
    <source>
        <dbReference type="SAM" id="MobiDB-lite"/>
    </source>
</evidence>
<evidence type="ECO:0000256" key="5">
    <source>
        <dbReference type="ARBA" id="ARBA00023242"/>
    </source>
</evidence>
<comment type="subcellular location">
    <subcellularLocation>
        <location evidence="1">Nucleus</location>
    </subcellularLocation>
</comment>
<feature type="compositionally biased region" description="Low complexity" evidence="6">
    <location>
        <begin position="119"/>
        <end position="137"/>
    </location>
</feature>
<dbReference type="GO" id="GO:0005634">
    <property type="term" value="C:nucleus"/>
    <property type="evidence" value="ECO:0007669"/>
    <property type="project" value="UniProtKB-SubCell"/>
</dbReference>
<feature type="compositionally biased region" description="Polar residues" evidence="6">
    <location>
        <begin position="138"/>
        <end position="150"/>
    </location>
</feature>
<dbReference type="GO" id="GO:0008270">
    <property type="term" value="F:zinc ion binding"/>
    <property type="evidence" value="ECO:0007669"/>
    <property type="project" value="UniProtKB-KW"/>
</dbReference>
<keyword evidence="3" id="KW-0863">Zinc-finger</keyword>
<evidence type="ECO:0000256" key="2">
    <source>
        <dbReference type="ARBA" id="ARBA00022723"/>
    </source>
</evidence>
<keyword evidence="4" id="KW-0862">Zinc</keyword>
<protein>
    <submittedName>
        <fullName evidence="8">Zinc finger BED domain-containing protein 1-like</fullName>
    </submittedName>
</protein>
<feature type="compositionally biased region" description="Basic residues" evidence="6">
    <location>
        <begin position="186"/>
        <end position="195"/>
    </location>
</feature>
<evidence type="ECO:0000256" key="1">
    <source>
        <dbReference type="ARBA" id="ARBA00004123"/>
    </source>
</evidence>
<keyword evidence="7" id="KW-1185">Reference proteome</keyword>
<evidence type="ECO:0000256" key="4">
    <source>
        <dbReference type="ARBA" id="ARBA00022833"/>
    </source>
</evidence>
<keyword evidence="2" id="KW-0479">Metal-binding</keyword>
<dbReference type="WBParaSite" id="MhA1_Contig61.frz3.gene5">
    <property type="protein sequence ID" value="MhA1_Contig61.frz3.gene5"/>
    <property type="gene ID" value="MhA1_Contig61.frz3.gene5"/>
</dbReference>
<evidence type="ECO:0000256" key="3">
    <source>
        <dbReference type="ARBA" id="ARBA00022771"/>
    </source>
</evidence>
<sequence length="195" mass="21419">MNLRSADYYSQTVIPKIYCSMLTKVKKSLNSTDYLSFTVDAWTSKNQLHSLLALTVHYIDEQFLPKYYVLDAQPIVGSHRAENYVELLRKILKRPEDFSEELKSSGDCIFYLIPNSENHASGSSSNPSGSVSNPSGSLRENFTKMSLQETKSNHHSSGSSSNASQSAKKPKMSPIMLVPGGGSSGGKKKDKNTGS</sequence>
<accession>A0A1I8BV90</accession>
<name>A0A1I8BV90_MELHA</name>
<dbReference type="AlphaFoldDB" id="A0A1I8BV90"/>
<dbReference type="PANTHER" id="PTHR46481">
    <property type="entry name" value="ZINC FINGER BED DOMAIN-CONTAINING PROTEIN 4"/>
    <property type="match status" value="1"/>
</dbReference>
<keyword evidence="5" id="KW-0539">Nucleus</keyword>
<feature type="region of interest" description="Disordered" evidence="6">
    <location>
        <begin position="119"/>
        <end position="195"/>
    </location>
</feature>
<reference evidence="8" key="1">
    <citation type="submission" date="2016-11" db="UniProtKB">
        <authorList>
            <consortium name="WormBaseParasite"/>
        </authorList>
    </citation>
    <scope>IDENTIFICATION</scope>
</reference>
<dbReference type="Proteomes" id="UP000095281">
    <property type="component" value="Unplaced"/>
</dbReference>
<evidence type="ECO:0000313" key="7">
    <source>
        <dbReference type="Proteomes" id="UP000095281"/>
    </source>
</evidence>
<evidence type="ECO:0000313" key="8">
    <source>
        <dbReference type="WBParaSite" id="MhA1_Contig61.frz3.gene5"/>
    </source>
</evidence>
<dbReference type="InterPro" id="IPR052035">
    <property type="entry name" value="ZnF_BED_domain_contain"/>
</dbReference>
<proteinExistence type="predicted"/>
<feature type="compositionally biased region" description="Low complexity" evidence="6">
    <location>
        <begin position="155"/>
        <end position="167"/>
    </location>
</feature>
<dbReference type="PANTHER" id="PTHR46481:SF10">
    <property type="entry name" value="ZINC FINGER BED DOMAIN-CONTAINING PROTEIN 39"/>
    <property type="match status" value="1"/>
</dbReference>
<dbReference type="InterPro" id="IPR012337">
    <property type="entry name" value="RNaseH-like_sf"/>
</dbReference>